<dbReference type="OMA" id="IRERCAC"/>
<dbReference type="PROSITE" id="PS50102">
    <property type="entry name" value="RRM"/>
    <property type="match status" value="1"/>
</dbReference>
<evidence type="ECO:0000313" key="6">
    <source>
        <dbReference type="Proteomes" id="UP000314987"/>
    </source>
</evidence>
<keyword evidence="6" id="KW-1185">Reference proteome</keyword>
<dbReference type="InterPro" id="IPR000504">
    <property type="entry name" value="RRM_dom"/>
</dbReference>
<evidence type="ECO:0000259" key="4">
    <source>
        <dbReference type="PROSITE" id="PS50102"/>
    </source>
</evidence>
<organism evidence="5 6">
    <name type="scientific">Vombatus ursinus</name>
    <name type="common">Common wombat</name>
    <dbReference type="NCBI Taxonomy" id="29139"/>
    <lineage>
        <taxon>Eukaryota</taxon>
        <taxon>Metazoa</taxon>
        <taxon>Chordata</taxon>
        <taxon>Craniata</taxon>
        <taxon>Vertebrata</taxon>
        <taxon>Euteleostomi</taxon>
        <taxon>Mammalia</taxon>
        <taxon>Metatheria</taxon>
        <taxon>Diprotodontia</taxon>
        <taxon>Vombatidae</taxon>
        <taxon>Vombatus</taxon>
    </lineage>
</organism>
<feature type="region of interest" description="Disordered" evidence="3">
    <location>
        <begin position="91"/>
        <end position="111"/>
    </location>
</feature>
<evidence type="ECO:0000313" key="5">
    <source>
        <dbReference type="Ensembl" id="ENSVURP00010021029.1"/>
    </source>
</evidence>
<dbReference type="Ensembl" id="ENSVURT00010023944.1">
    <property type="protein sequence ID" value="ENSVURP00010021029.1"/>
    <property type="gene ID" value="ENSVURG00010016089.1"/>
</dbReference>
<dbReference type="Pfam" id="PF00076">
    <property type="entry name" value="RRM_1"/>
    <property type="match status" value="1"/>
</dbReference>
<reference evidence="5" key="3">
    <citation type="submission" date="2025-09" db="UniProtKB">
        <authorList>
            <consortium name="Ensembl"/>
        </authorList>
    </citation>
    <scope>IDENTIFICATION</scope>
</reference>
<keyword evidence="1 2" id="KW-0694">RNA-binding</keyword>
<dbReference type="InterPro" id="IPR012677">
    <property type="entry name" value="Nucleotide-bd_a/b_plait_sf"/>
</dbReference>
<reference evidence="6" key="1">
    <citation type="submission" date="2018-12" db="EMBL/GenBank/DDBJ databases">
        <authorList>
            <person name="Yazar S."/>
        </authorList>
    </citation>
    <scope>NUCLEOTIDE SEQUENCE [LARGE SCALE GENOMIC DNA]</scope>
</reference>
<dbReference type="InterPro" id="IPR035979">
    <property type="entry name" value="RBD_domain_sf"/>
</dbReference>
<feature type="compositionally biased region" description="Low complexity" evidence="3">
    <location>
        <begin position="101"/>
        <end position="111"/>
    </location>
</feature>
<feature type="domain" description="RRM" evidence="4">
    <location>
        <begin position="17"/>
        <end position="92"/>
    </location>
</feature>
<accession>A0A4X2L829</accession>
<dbReference type="GO" id="GO:0003729">
    <property type="term" value="F:mRNA binding"/>
    <property type="evidence" value="ECO:0007669"/>
    <property type="project" value="TreeGrafter"/>
</dbReference>
<dbReference type="GeneTree" id="ENSGT00940000156839"/>
<reference evidence="5" key="2">
    <citation type="submission" date="2025-08" db="UniProtKB">
        <authorList>
            <consortium name="Ensembl"/>
        </authorList>
    </citation>
    <scope>IDENTIFICATION</scope>
</reference>
<dbReference type="FunFam" id="3.30.70.330:FF:000345">
    <property type="entry name" value="Serine/arginine-rich splicing factor 9"/>
    <property type="match status" value="1"/>
</dbReference>
<name>A0A4X2L829_VOMUR</name>
<dbReference type="Proteomes" id="UP000314987">
    <property type="component" value="Unassembled WGS sequence"/>
</dbReference>
<proteinExistence type="predicted"/>
<evidence type="ECO:0000256" key="2">
    <source>
        <dbReference type="PROSITE-ProRule" id="PRU00176"/>
    </source>
</evidence>
<sequence length="111" mass="12394">GTGGNQLRKPPGNDNEGRIYMGNLPADVREKDLEDLFYKFGCIRDIKLKNRQGLAPFAFVCFEDPRDAEDAIYGRNGYDYGQCWLHVELPRNPGGGGPCGRTGPPSRRSEF</sequence>
<evidence type="ECO:0000256" key="3">
    <source>
        <dbReference type="SAM" id="MobiDB-lite"/>
    </source>
</evidence>
<evidence type="ECO:0000256" key="1">
    <source>
        <dbReference type="ARBA" id="ARBA00022884"/>
    </source>
</evidence>
<dbReference type="PANTHER" id="PTHR23003">
    <property type="entry name" value="RNA RECOGNITION MOTIF RRM DOMAIN CONTAINING PROTEIN"/>
    <property type="match status" value="1"/>
</dbReference>
<dbReference type="InterPro" id="IPR050374">
    <property type="entry name" value="RRT5_SRSF_SR"/>
</dbReference>
<dbReference type="Gene3D" id="3.30.70.330">
    <property type="match status" value="1"/>
</dbReference>
<dbReference type="GO" id="GO:0005737">
    <property type="term" value="C:cytoplasm"/>
    <property type="evidence" value="ECO:0007669"/>
    <property type="project" value="TreeGrafter"/>
</dbReference>
<dbReference type="GO" id="GO:0005634">
    <property type="term" value="C:nucleus"/>
    <property type="evidence" value="ECO:0007669"/>
    <property type="project" value="TreeGrafter"/>
</dbReference>
<dbReference type="SUPFAM" id="SSF54928">
    <property type="entry name" value="RNA-binding domain, RBD"/>
    <property type="match status" value="1"/>
</dbReference>
<dbReference type="STRING" id="29139.ENSVURP00010021029"/>
<dbReference type="PANTHER" id="PTHR23003:SF65">
    <property type="entry name" value="RRM DOMAIN-CONTAINING PROTEIN"/>
    <property type="match status" value="1"/>
</dbReference>
<protein>
    <recommendedName>
        <fullName evidence="4">RRM domain-containing protein</fullName>
    </recommendedName>
</protein>
<dbReference type="AlphaFoldDB" id="A0A4X2L829"/>
<dbReference type="SMART" id="SM00360">
    <property type="entry name" value="RRM"/>
    <property type="match status" value="1"/>
</dbReference>